<evidence type="ECO:0000313" key="1">
    <source>
        <dbReference type="EMBL" id="VTN13611.1"/>
    </source>
</evidence>
<name>A0A4U9D7F1_RAOTE</name>
<gene>
    <name evidence="1" type="ORF">NCTC9185_05647</name>
</gene>
<protein>
    <submittedName>
        <fullName evidence="1">Uncharacterized protein</fullName>
    </submittedName>
</protein>
<accession>A0A4U9D7F1</accession>
<proteinExistence type="predicted"/>
<organism evidence="1 2">
    <name type="scientific">Raoultella terrigena</name>
    <name type="common">Klebsiella terrigena</name>
    <dbReference type="NCBI Taxonomy" id="577"/>
    <lineage>
        <taxon>Bacteria</taxon>
        <taxon>Pseudomonadati</taxon>
        <taxon>Pseudomonadota</taxon>
        <taxon>Gammaproteobacteria</taxon>
        <taxon>Enterobacterales</taxon>
        <taxon>Enterobacteriaceae</taxon>
        <taxon>Klebsiella/Raoultella group</taxon>
        <taxon>Raoultella</taxon>
    </lineage>
</organism>
<dbReference type="Proteomes" id="UP000339249">
    <property type="component" value="Unassembled WGS sequence"/>
</dbReference>
<sequence length="60" mass="6659">MEYGDIFDNSLNAIMAKVAQDMAKSTTASRYANGIMRKTERKPIPVVKVVLALKQMMPGK</sequence>
<evidence type="ECO:0000313" key="2">
    <source>
        <dbReference type="Proteomes" id="UP000339249"/>
    </source>
</evidence>
<dbReference type="EMBL" id="CABDVU010000001">
    <property type="protein sequence ID" value="VTN13611.1"/>
    <property type="molecule type" value="Genomic_DNA"/>
</dbReference>
<reference evidence="1 2" key="1">
    <citation type="submission" date="2019-04" db="EMBL/GenBank/DDBJ databases">
        <authorList>
            <consortium name="Pathogen Informatics"/>
        </authorList>
    </citation>
    <scope>NUCLEOTIDE SEQUENCE [LARGE SCALE GENOMIC DNA]</scope>
    <source>
        <strain evidence="1 2">NCTC9185</strain>
    </source>
</reference>
<dbReference type="AlphaFoldDB" id="A0A4U9D7F1"/>